<evidence type="ECO:0000313" key="8">
    <source>
        <dbReference type="EMBL" id="MCG2578673.1"/>
    </source>
</evidence>
<dbReference type="PRINTS" id="PR00038">
    <property type="entry name" value="HTHLUXR"/>
</dbReference>
<keyword evidence="9" id="KW-1185">Reference proteome</keyword>
<dbReference type="PROSITE" id="PS00622">
    <property type="entry name" value="HTH_LUXR_1"/>
    <property type="match status" value="1"/>
</dbReference>
<name>A0ABS9K676_9RHOO</name>
<dbReference type="SUPFAM" id="SSF46894">
    <property type="entry name" value="C-terminal effector domain of the bipartite response regulators"/>
    <property type="match status" value="1"/>
</dbReference>
<dbReference type="RefSeq" id="WP_275712062.1">
    <property type="nucleotide sequence ID" value="NZ_JAKLTN010000004.1"/>
</dbReference>
<dbReference type="InterPro" id="IPR058245">
    <property type="entry name" value="NreC/VraR/RcsB-like_REC"/>
</dbReference>
<reference evidence="8" key="1">
    <citation type="submission" date="2022-01" db="EMBL/GenBank/DDBJ databases">
        <authorList>
            <person name="Jo J.-H."/>
            <person name="Im W.-T."/>
        </authorList>
    </citation>
    <scope>NUCLEOTIDE SEQUENCE</scope>
    <source>
        <strain evidence="8">XY25</strain>
    </source>
</reference>
<evidence type="ECO:0000259" key="6">
    <source>
        <dbReference type="PROSITE" id="PS50043"/>
    </source>
</evidence>
<dbReference type="Pfam" id="PF00072">
    <property type="entry name" value="Response_reg"/>
    <property type="match status" value="1"/>
</dbReference>
<keyword evidence="2" id="KW-0805">Transcription regulation</keyword>
<evidence type="ECO:0000256" key="5">
    <source>
        <dbReference type="PROSITE-ProRule" id="PRU00169"/>
    </source>
</evidence>
<organism evidence="8 9">
    <name type="scientific">Dechloromonas hankyongensis</name>
    <dbReference type="NCBI Taxonomy" id="2908002"/>
    <lineage>
        <taxon>Bacteria</taxon>
        <taxon>Pseudomonadati</taxon>
        <taxon>Pseudomonadota</taxon>
        <taxon>Betaproteobacteria</taxon>
        <taxon>Rhodocyclales</taxon>
        <taxon>Azonexaceae</taxon>
        <taxon>Dechloromonas</taxon>
    </lineage>
</organism>
<dbReference type="CDD" id="cd06170">
    <property type="entry name" value="LuxR_C_like"/>
    <property type="match status" value="1"/>
</dbReference>
<dbReference type="InterPro" id="IPR001789">
    <property type="entry name" value="Sig_transdc_resp-reg_receiver"/>
</dbReference>
<dbReference type="EMBL" id="JAKLTN010000004">
    <property type="protein sequence ID" value="MCG2578673.1"/>
    <property type="molecule type" value="Genomic_DNA"/>
</dbReference>
<protein>
    <submittedName>
        <fullName evidence="8">Response regulator transcription factor</fullName>
    </submittedName>
</protein>
<dbReference type="InterPro" id="IPR039420">
    <property type="entry name" value="WalR-like"/>
</dbReference>
<feature type="modified residue" description="4-aspartylphosphate" evidence="5">
    <location>
        <position position="57"/>
    </location>
</feature>
<keyword evidence="4" id="KW-0804">Transcription</keyword>
<evidence type="ECO:0000256" key="1">
    <source>
        <dbReference type="ARBA" id="ARBA00022553"/>
    </source>
</evidence>
<proteinExistence type="predicted"/>
<comment type="caution">
    <text evidence="8">The sequence shown here is derived from an EMBL/GenBank/DDBJ whole genome shotgun (WGS) entry which is preliminary data.</text>
</comment>
<dbReference type="InterPro" id="IPR011006">
    <property type="entry name" value="CheY-like_superfamily"/>
</dbReference>
<dbReference type="Pfam" id="PF00196">
    <property type="entry name" value="GerE"/>
    <property type="match status" value="1"/>
</dbReference>
<dbReference type="PROSITE" id="PS50043">
    <property type="entry name" value="HTH_LUXR_2"/>
    <property type="match status" value="1"/>
</dbReference>
<dbReference type="PANTHER" id="PTHR43214">
    <property type="entry name" value="TWO-COMPONENT RESPONSE REGULATOR"/>
    <property type="match status" value="1"/>
</dbReference>
<gene>
    <name evidence="8" type="ORF">LZ012_16870</name>
</gene>
<dbReference type="SMART" id="SM00421">
    <property type="entry name" value="HTH_LUXR"/>
    <property type="match status" value="1"/>
</dbReference>
<feature type="domain" description="Response regulatory" evidence="7">
    <location>
        <begin position="6"/>
        <end position="122"/>
    </location>
</feature>
<dbReference type="Proteomes" id="UP001165384">
    <property type="component" value="Unassembled WGS sequence"/>
</dbReference>
<evidence type="ECO:0000259" key="7">
    <source>
        <dbReference type="PROSITE" id="PS50110"/>
    </source>
</evidence>
<keyword evidence="1 5" id="KW-0597">Phosphoprotein</keyword>
<dbReference type="Gene3D" id="3.40.50.2300">
    <property type="match status" value="1"/>
</dbReference>
<evidence type="ECO:0000256" key="4">
    <source>
        <dbReference type="ARBA" id="ARBA00023163"/>
    </source>
</evidence>
<dbReference type="InterPro" id="IPR016032">
    <property type="entry name" value="Sig_transdc_resp-reg_C-effctor"/>
</dbReference>
<evidence type="ECO:0000256" key="3">
    <source>
        <dbReference type="ARBA" id="ARBA00023125"/>
    </source>
</evidence>
<accession>A0ABS9K676</accession>
<feature type="domain" description="HTH luxR-type" evidence="6">
    <location>
        <begin position="149"/>
        <end position="214"/>
    </location>
</feature>
<dbReference type="InterPro" id="IPR000792">
    <property type="entry name" value="Tscrpt_reg_LuxR_C"/>
</dbReference>
<dbReference type="CDD" id="cd17535">
    <property type="entry name" value="REC_NarL-like"/>
    <property type="match status" value="1"/>
</dbReference>
<dbReference type="SMART" id="SM00448">
    <property type="entry name" value="REC"/>
    <property type="match status" value="1"/>
</dbReference>
<dbReference type="SUPFAM" id="SSF52172">
    <property type="entry name" value="CheY-like"/>
    <property type="match status" value="1"/>
</dbReference>
<keyword evidence="3" id="KW-0238">DNA-binding</keyword>
<dbReference type="PROSITE" id="PS50110">
    <property type="entry name" value="RESPONSE_REGULATORY"/>
    <property type="match status" value="1"/>
</dbReference>
<dbReference type="PANTHER" id="PTHR43214:SF41">
    <property type="entry name" value="NITRATE_NITRITE RESPONSE REGULATOR PROTEIN NARP"/>
    <property type="match status" value="1"/>
</dbReference>
<evidence type="ECO:0000256" key="2">
    <source>
        <dbReference type="ARBA" id="ARBA00023015"/>
    </source>
</evidence>
<evidence type="ECO:0000313" key="9">
    <source>
        <dbReference type="Proteomes" id="UP001165384"/>
    </source>
</evidence>
<sequence>MNKKYRLLIADDHALLRAGLRALLTQEPDLEVVGEADNGREVVGIAGTASPDLVLMDITMPGTNGIEAIANLKRRYPAIRVLVLTIHNTHEYIQESLSAGADGYILKGASQDELRLAVRTVLQGKVYLSPDISECIVSGYLGGGKSAVPTTAWNKLTQREREVLKLIAEGNSSKLIAEYLYLSVKTVDKHRSNLMNKLDIHNASRLTGFAIKQGLLAGFGRE</sequence>